<evidence type="ECO:0000313" key="3">
    <source>
        <dbReference type="Proteomes" id="UP000439022"/>
    </source>
</evidence>
<dbReference type="AlphaFoldDB" id="A0A6A8GEZ2"/>
<sequence length="57" mass="6642">MGFFDRVPGMVSGAPRRNVLVFLLYLLFLFFSVSLFFMERTAAIVVLSSRPPRWWTV</sequence>
<name>A0A6A8GEZ2_9EURY</name>
<organism evidence="2 3">
    <name type="scientific">Haloferax litoreum</name>
    <dbReference type="NCBI Taxonomy" id="2666140"/>
    <lineage>
        <taxon>Archaea</taxon>
        <taxon>Methanobacteriati</taxon>
        <taxon>Methanobacteriota</taxon>
        <taxon>Stenosarchaea group</taxon>
        <taxon>Halobacteria</taxon>
        <taxon>Halobacteriales</taxon>
        <taxon>Haloferacaceae</taxon>
        <taxon>Haloferax</taxon>
    </lineage>
</organism>
<keyword evidence="1" id="KW-1133">Transmembrane helix</keyword>
<accession>A0A6A8GEZ2</accession>
<keyword evidence="1" id="KW-0812">Transmembrane</keyword>
<comment type="caution">
    <text evidence="2">The sequence shown here is derived from an EMBL/GenBank/DDBJ whole genome shotgun (WGS) entry which is preliminary data.</text>
</comment>
<protein>
    <submittedName>
        <fullName evidence="2">Uncharacterized protein</fullName>
    </submittedName>
</protein>
<gene>
    <name evidence="2" type="ORF">GJR96_05455</name>
</gene>
<dbReference type="Proteomes" id="UP000439022">
    <property type="component" value="Unassembled WGS sequence"/>
</dbReference>
<dbReference type="EMBL" id="WKJO01000001">
    <property type="protein sequence ID" value="MRX21406.1"/>
    <property type="molecule type" value="Genomic_DNA"/>
</dbReference>
<evidence type="ECO:0000256" key="1">
    <source>
        <dbReference type="SAM" id="Phobius"/>
    </source>
</evidence>
<dbReference type="RefSeq" id="WP_154326179.1">
    <property type="nucleotide sequence ID" value="NZ_WKJO01000001.1"/>
</dbReference>
<reference evidence="2 3" key="1">
    <citation type="submission" date="2019-11" db="EMBL/GenBank/DDBJ databases">
        <title>Whole genome sequence of Haloferax sp. MBLA0076.</title>
        <authorList>
            <person name="Seo M.-J."/>
            <person name="Cho E.-S."/>
        </authorList>
    </citation>
    <scope>NUCLEOTIDE SEQUENCE [LARGE SCALE GENOMIC DNA]</scope>
    <source>
        <strain evidence="2 3">MBLA0076</strain>
    </source>
</reference>
<feature type="transmembrane region" description="Helical" evidence="1">
    <location>
        <begin position="20"/>
        <end position="38"/>
    </location>
</feature>
<evidence type="ECO:0000313" key="2">
    <source>
        <dbReference type="EMBL" id="MRX21406.1"/>
    </source>
</evidence>
<proteinExistence type="predicted"/>
<keyword evidence="1" id="KW-0472">Membrane</keyword>
<keyword evidence="3" id="KW-1185">Reference proteome</keyword>